<dbReference type="Ensembl" id="ENSLLET00000005806.1">
    <property type="protein sequence ID" value="ENSLLEP00000005565.1"/>
    <property type="gene ID" value="ENSLLEG00000003532.1"/>
</dbReference>
<protein>
    <submittedName>
        <fullName evidence="2">Uncharacterized protein</fullName>
    </submittedName>
</protein>
<evidence type="ECO:0000256" key="1">
    <source>
        <dbReference type="SAM" id="MobiDB-lite"/>
    </source>
</evidence>
<dbReference type="Proteomes" id="UP000694569">
    <property type="component" value="Unplaced"/>
</dbReference>
<dbReference type="GeneTree" id="ENSGT01010000228630"/>
<dbReference type="OrthoDB" id="8915690at2759"/>
<organism evidence="2 3">
    <name type="scientific">Leptobrachium leishanense</name>
    <name type="common">Leishan spiny toad</name>
    <dbReference type="NCBI Taxonomy" id="445787"/>
    <lineage>
        <taxon>Eukaryota</taxon>
        <taxon>Metazoa</taxon>
        <taxon>Chordata</taxon>
        <taxon>Craniata</taxon>
        <taxon>Vertebrata</taxon>
        <taxon>Euteleostomi</taxon>
        <taxon>Amphibia</taxon>
        <taxon>Batrachia</taxon>
        <taxon>Anura</taxon>
        <taxon>Pelobatoidea</taxon>
        <taxon>Megophryidae</taxon>
        <taxon>Leptobrachium</taxon>
    </lineage>
</organism>
<feature type="compositionally biased region" description="Polar residues" evidence="1">
    <location>
        <begin position="47"/>
        <end position="56"/>
    </location>
</feature>
<dbReference type="AlphaFoldDB" id="A0A8C5LV70"/>
<accession>A0A8C5LV70</accession>
<name>A0A8C5LV70_9ANUR</name>
<reference evidence="2" key="2">
    <citation type="submission" date="2025-09" db="UniProtKB">
        <authorList>
            <consortium name="Ensembl"/>
        </authorList>
    </citation>
    <scope>IDENTIFICATION</scope>
</reference>
<sequence length="383" mass="43162">MVRNKTRGTSATPHKDPGGTQKGTLDTFLSTPAPTSPLPPIHKMAAASTQAGNASDETPGLQRVEALISSLPTRADIDRLITSVQDTFKAELAVVHTELAEVGSRVTRVERRLDKVSAAGEAGQLPDFRRRLDDLENRSRRQNIRIRGVSEEVTDIPSYLLGLFNSILETDKITRLHIDRAHRVFRPRPQTPSSPPRDIICHITDFLLKEEVLNTARNASPWRYLDMDVELYQDLSAFTLAARRALRPVTSSLREAGIPYRWGHPFALVVRRGPILHALNYYSDVPDFLAALDIPPLEIEDWEKPVLARGAARRAGPRQNLPRPQNTRVLHHHAIHPFLLPHVGRRRLIAAVLLQVLDPPLAQFGTFVFCLDRFHSLYRKKRE</sequence>
<feature type="region of interest" description="Disordered" evidence="1">
    <location>
        <begin position="1"/>
        <end position="60"/>
    </location>
</feature>
<proteinExistence type="predicted"/>
<evidence type="ECO:0000313" key="3">
    <source>
        <dbReference type="Proteomes" id="UP000694569"/>
    </source>
</evidence>
<keyword evidence="3" id="KW-1185">Reference proteome</keyword>
<reference evidence="2" key="1">
    <citation type="submission" date="2025-08" db="UniProtKB">
        <authorList>
            <consortium name="Ensembl"/>
        </authorList>
    </citation>
    <scope>IDENTIFICATION</scope>
</reference>
<dbReference type="PANTHER" id="PTHR11505">
    <property type="entry name" value="L1 TRANSPOSABLE ELEMENT-RELATED"/>
    <property type="match status" value="1"/>
</dbReference>
<evidence type="ECO:0000313" key="2">
    <source>
        <dbReference type="Ensembl" id="ENSLLEP00000005565.1"/>
    </source>
</evidence>
<dbReference type="Gene3D" id="3.30.70.1820">
    <property type="entry name" value="L1 transposable element, RRM domain"/>
    <property type="match status" value="1"/>
</dbReference>
<dbReference type="InterPro" id="IPR004244">
    <property type="entry name" value="Transposase_22"/>
</dbReference>